<gene>
    <name evidence="11" type="ORF">CK621_00920</name>
</gene>
<dbReference type="InterPro" id="IPR029058">
    <property type="entry name" value="AB_hydrolase_fold"/>
</dbReference>
<dbReference type="Pfam" id="PF00353">
    <property type="entry name" value="HemolysinCabind"/>
    <property type="match status" value="20"/>
</dbReference>
<dbReference type="Proteomes" id="UP000218439">
    <property type="component" value="Unassembled WGS sequence"/>
</dbReference>
<keyword evidence="6" id="KW-0106">Calcium</keyword>
<dbReference type="InterPro" id="IPR001343">
    <property type="entry name" value="Hemolysn_Ca-bd"/>
</dbReference>
<dbReference type="InterPro" id="IPR011049">
    <property type="entry name" value="Serralysin-like_metalloprot_C"/>
</dbReference>
<accession>A0A2A2B269</accession>
<dbReference type="EMBL" id="NSJE01000001">
    <property type="protein sequence ID" value="PAT44172.1"/>
    <property type="molecule type" value="Genomic_DNA"/>
</dbReference>
<dbReference type="InterPro" id="IPR018511">
    <property type="entry name" value="Hemolysin-typ_Ca-bd_CS"/>
</dbReference>
<evidence type="ECO:0000256" key="4">
    <source>
        <dbReference type="ARBA" id="ARBA00022656"/>
    </source>
</evidence>
<dbReference type="Gene3D" id="2.150.10.10">
    <property type="entry name" value="Serralysin-like metalloprotease, C-terminal"/>
    <property type="match status" value="15"/>
</dbReference>
<evidence type="ECO:0000259" key="10">
    <source>
        <dbReference type="SMART" id="SM00736"/>
    </source>
</evidence>
<protein>
    <recommendedName>
        <fullName evidence="10">Dystroglycan-type cadherin-like domain-containing protein</fullName>
    </recommendedName>
</protein>
<keyword evidence="4" id="KW-0800">Toxin</keyword>
<dbReference type="GO" id="GO:0005509">
    <property type="term" value="F:calcium ion binding"/>
    <property type="evidence" value="ECO:0007669"/>
    <property type="project" value="InterPro"/>
</dbReference>
<dbReference type="GO" id="GO:0016020">
    <property type="term" value="C:membrane"/>
    <property type="evidence" value="ECO:0007669"/>
    <property type="project" value="UniProtKB-SubCell"/>
</dbReference>
<dbReference type="PROSITE" id="PS00330">
    <property type="entry name" value="HEMOLYSIN_CALCIUM"/>
    <property type="match status" value="13"/>
</dbReference>
<proteinExistence type="predicted"/>
<feature type="domain" description="Dystroglycan-type cadherin-like" evidence="10">
    <location>
        <begin position="2206"/>
        <end position="2306"/>
    </location>
</feature>
<evidence type="ECO:0000256" key="2">
    <source>
        <dbReference type="ARBA" id="ARBA00004613"/>
    </source>
</evidence>
<dbReference type="GO" id="GO:0005576">
    <property type="term" value="C:extracellular region"/>
    <property type="evidence" value="ECO:0007669"/>
    <property type="project" value="UniProtKB-SubCell"/>
</dbReference>
<organism evidence="11 12">
    <name type="scientific">Vandammella animalimorsus</name>
    <dbReference type="NCBI Taxonomy" id="2029117"/>
    <lineage>
        <taxon>Bacteria</taxon>
        <taxon>Pseudomonadati</taxon>
        <taxon>Pseudomonadota</taxon>
        <taxon>Betaproteobacteria</taxon>
        <taxon>Burkholderiales</taxon>
        <taxon>Comamonadaceae</taxon>
        <taxon>Vandammella</taxon>
    </lineage>
</organism>
<evidence type="ECO:0000256" key="6">
    <source>
        <dbReference type="ARBA" id="ARBA00022837"/>
    </source>
</evidence>
<evidence type="ECO:0000256" key="1">
    <source>
        <dbReference type="ARBA" id="ARBA00004370"/>
    </source>
</evidence>
<feature type="region of interest" description="Disordered" evidence="9">
    <location>
        <begin position="1719"/>
        <end position="1777"/>
    </location>
</feature>
<evidence type="ECO:0000313" key="12">
    <source>
        <dbReference type="Proteomes" id="UP000218439"/>
    </source>
</evidence>
<dbReference type="Pfam" id="PF05345">
    <property type="entry name" value="He_PIG"/>
    <property type="match status" value="2"/>
</dbReference>
<dbReference type="Gene3D" id="2.60.40.10">
    <property type="entry name" value="Immunoglobulins"/>
    <property type="match status" value="2"/>
</dbReference>
<evidence type="ECO:0000313" key="11">
    <source>
        <dbReference type="EMBL" id="PAT44172.1"/>
    </source>
</evidence>
<evidence type="ECO:0000256" key="5">
    <source>
        <dbReference type="ARBA" id="ARBA00022737"/>
    </source>
</evidence>
<dbReference type="Pfam" id="PF06594">
    <property type="entry name" value="HCBP_related"/>
    <property type="match status" value="4"/>
</dbReference>
<evidence type="ECO:0000256" key="7">
    <source>
        <dbReference type="ARBA" id="ARBA00023026"/>
    </source>
</evidence>
<comment type="caution">
    <text evidence="11">The sequence shown here is derived from an EMBL/GenBank/DDBJ whole genome shotgun (WGS) entry which is preliminary data.</text>
</comment>
<feature type="domain" description="Dystroglycan-type cadherin-like" evidence="10">
    <location>
        <begin position="1917"/>
        <end position="2013"/>
    </location>
</feature>
<sequence length="2588" mass="270651">MNAIKIGYINALLADASYVTVQPGMTEAKLLDATKDRLTTTQAAYLAANFEVVSSIESPRQLGSGFDAVVWRVKADSPLAMSEPEMAGRLFVSMRGTQEAEDFADDAALASSGVPSSQIVDMVNWWLRITTEVGAVAPQIARVLELDSTALIIDYVAAVPAPGEGLIAAADMARGIAVNGHSLGGYLSTAFARLFGDQAVVQDIHTFNSAGFSNVAASNINRHYDQIASLLNLSGSFAAVGTIQTNYFGENGIEVTTNSLGDIRLPGFNQYGTRVPLYQESVLSGGVDFMIANHYMYKLTDYLALGAALEKLDSSLSFDQLNQLVMAGSNEAKAGYEGVLDAVRKFIDGANVMPLAADDVSGNATTREGFHAALKALQESDAFQSLVGKVTFNPIGGNLAAQGKARVDFQSFVALYTLSPFVLNPAGAAGQAALDALWATPAWQELYQQWLSDKTHLATGQAQLNFTDQWYEDRAVLLHAIHLRNRQDQDTVVADAAAPGDRMQAFKWLGAAPLPDELLPRMANLTYRNIKSERPVPIQRIIFGANAQSTLEGNDVEGIGDHLYGGTEDDALFGYKGDDYLEGGAGNDELNGGDGSDQLLGGSGTDTYVFEGDWGIDTIIEADGLGGIVVGAETLNGGEQIAAGTWESENGKWRYTLTQAGDLLITPTDKPGRIIVRDWERLRQATDKPLGLDLRSAQQQPGPAPNPEVYALQGGYFIPGSQRLPNAPWQLQADGSIAGLAPLPNTNDLMVGGQDSLTHPGAYERIGGYDGQNFVIRHARAVDLRGLGGNDFISGEQYDDRLDGGEGDDLIWGGAGSDVILGGAGNDVIVSNMAATHVTDAAEGAVPQGYVRGPDTVISHAGGPENAQGRWWIETSTDGNALRIQRAYVKNPEGGYTYWAESASDQDFVDAGDGDDYVWGGRGADNLIGGNGADHLAGLGGADVLLGGAGEDKIYGDSWSAMRLSASYKKDQQAYYVGELPLDEALKSPTLHGDDVIDAGAGDDQVWGDGGNDLIQGGSGNDILIGDADITELAIEYHGNDTLEGGAGNDRLFGLGKDDVLRGGAGDDELQGDAVSLDGQYHGDDALDGGAGNDRLFGQGGNDAITGGAGNDVIEADGALSTLDAQFHGNDSVDGGEGDDSIAGGGGDDTLYGGAGNDWIAGEDETEVTSVSALTGNDSIHGGGGNDTLVGGNGNDELFGDEGDDWLYGGAGSDRLEGGTGRNVLKGGAGDDTYVTSSDGIHIIADGEGDNIVQDAGGLAVSQTPDGDLVLTSANRTVVIKEAMTGGFMGRLQIGSELLTLSEFLALSNGSDAPPSNAAPTDNDDVLYGDLDNNMIDGRAGNDRIYGLDGNDRLIGGSGDDVIDGGAGDDTLIDGLGNDTYLFGKGDGSDFLYSDTESYENEINTLQFKPGVSPDEVVVRLRGTSLYFEILGTGDSVVLAYLLEGFSDQANQNEYPGLIKNVKFEDGTVWDLAKIIEKAQSETAEPDRIWGTDAVDVLRGGAGDDDLWGFGGNDQIDGDDGNDYINGGQGDDLLSGGNGDDLIYGYSGDDIIDGGPGNDQLAGETGSNTYRFGLGDGQDQIVLSCRGTARRSDANVLEFKPGINPDDIVITRRDWDLIVSFSGASDSITIGSFFYVLEGHADQTYSLVNQFKFENGVSWDLATIVGKIPLSGGGTDADDHLMGDASDNTFDGGAGNDKIYGFAGDDTLYGGAGDDELVGEEGADWLSGGDGNDRLDGGNGDDQVFGDSGDDRLFGGGGNDHLEGGDGNDSLVGGFGNDHLMGGAGDDDLSDKKGQNVFDGGQGNDQLYGGGSGKDIFMFGRGDGQDLIGAGQVRLSEVHFKPGVAPSDIEVIKLPGNDLILSIRGTQDQIRLDHFFESPSSSNRHSPVASVVFSDGTIWDLATINALASQPVGNRQPVVNNAPYQRQAQVGQQLIYQVPDDVFFDPDEGDSLVLSAHDLPSWLTFDAAQNTFAGVPPESAEGIFSFTLMATDSSGASTQQSVRFEVLPADPVPNGSDADDVIAGNDLANVIAGFGGDDTIHGHLGDDTLSGGAGRDTLYGDEGDDTLNGDEGNDTLLGADGDDQMTGGAGNDFLRGEAGDDTYHFTAGDGQDTIDATDVKSANDTLRLHGISASQVRLLQSNGHLFLQISGGDQIALYNYFAADSVIDGEAADAKIDRIVFDNGDIWDQAAIAQKLNAAASNQPPTLNNGLPPLNAMAGIPFSYVIPADTITDPDAGDSITYSVTLQGGAALPSWLSFDPVTRTLFGTPTVAQAGNLNLVIWGTDSHGYSTGLLASMAVAAGPAAPASGYTYDYTMPTGQGGVTVSGNAPYNIKGNSSANTITGNDGANVLNGTAGDDTLIGGKGADTYLMESGTGIDTIVEDDNSVGVTDILQWGNGVTNDQLWFRRMGDSLEISVIGTPDKAVIKDWYVGDANKVEQIWVDNKRLAAEKVQALVDAMEALTPPTMGQTTLPTDYAMVLEPVIAASWVDITQSASQKSLTTQLKPAMSGTDLWRDLRDAASSFESSNAGAAIETSDWAALWGGQTHRLINAMAQFGEASGMGASESSTPSIDTRSTWAPVLTISGLN</sequence>
<keyword evidence="8" id="KW-0472">Membrane</keyword>
<dbReference type="SUPFAM" id="SSF53474">
    <property type="entry name" value="alpha/beta-Hydrolases"/>
    <property type="match status" value="1"/>
</dbReference>
<evidence type="ECO:0000256" key="3">
    <source>
        <dbReference type="ARBA" id="ARBA00022525"/>
    </source>
</evidence>
<evidence type="ECO:0000256" key="9">
    <source>
        <dbReference type="SAM" id="MobiDB-lite"/>
    </source>
</evidence>
<dbReference type="InterPro" id="IPR050557">
    <property type="entry name" value="RTX_toxin/Mannuronan_C5-epim"/>
</dbReference>
<keyword evidence="5" id="KW-0677">Repeat</keyword>
<dbReference type="RefSeq" id="WP_095550888.1">
    <property type="nucleotide sequence ID" value="NZ_NSJE01000001.1"/>
</dbReference>
<dbReference type="SUPFAM" id="SSF51120">
    <property type="entry name" value="beta-Roll"/>
    <property type="match status" value="10"/>
</dbReference>
<dbReference type="InterPro" id="IPR013783">
    <property type="entry name" value="Ig-like_fold"/>
</dbReference>
<dbReference type="PRINTS" id="PR01488">
    <property type="entry name" value="RTXTOXINA"/>
</dbReference>
<feature type="compositionally biased region" description="Acidic residues" evidence="9">
    <location>
        <begin position="2059"/>
        <end position="2073"/>
    </location>
</feature>
<dbReference type="GO" id="GO:0090729">
    <property type="term" value="F:toxin activity"/>
    <property type="evidence" value="ECO:0007669"/>
    <property type="project" value="UniProtKB-KW"/>
</dbReference>
<feature type="region of interest" description="Disordered" evidence="9">
    <location>
        <begin position="1130"/>
        <end position="1149"/>
    </location>
</feature>
<dbReference type="PANTHER" id="PTHR38340:SF1">
    <property type="entry name" value="S-LAYER PROTEIN"/>
    <property type="match status" value="1"/>
</dbReference>
<reference evidence="11 12" key="1">
    <citation type="submission" date="2017-08" db="EMBL/GenBank/DDBJ databases">
        <title>WGS of Clinical strains of the CDC Group NO-1 linked to zoonotic infections in humans.</title>
        <authorList>
            <person name="Bernier A.-M."/>
            <person name="Bernard K."/>
        </authorList>
    </citation>
    <scope>NUCLEOTIDE SEQUENCE [LARGE SCALE GENOMIC DNA]</scope>
    <source>
        <strain evidence="11 12">NML120219</strain>
    </source>
</reference>
<dbReference type="InterPro" id="IPR003995">
    <property type="entry name" value="RTX_toxin_determinant-A"/>
</dbReference>
<feature type="region of interest" description="Disordered" evidence="9">
    <location>
        <begin position="2051"/>
        <end position="2091"/>
    </location>
</feature>
<keyword evidence="3" id="KW-0964">Secreted</keyword>
<dbReference type="InterPro" id="IPR010566">
    <property type="entry name" value="Haemolys_ca-bd"/>
</dbReference>
<dbReference type="InterPro" id="IPR015919">
    <property type="entry name" value="Cadherin-like_sf"/>
</dbReference>
<dbReference type="SUPFAM" id="SSF49313">
    <property type="entry name" value="Cadherin-like"/>
    <property type="match status" value="2"/>
</dbReference>
<dbReference type="PANTHER" id="PTHR38340">
    <property type="entry name" value="S-LAYER PROTEIN"/>
    <property type="match status" value="1"/>
</dbReference>
<dbReference type="PRINTS" id="PR00313">
    <property type="entry name" value="CABNDNGRPT"/>
</dbReference>
<dbReference type="InterPro" id="IPR006644">
    <property type="entry name" value="Cadg"/>
</dbReference>
<evidence type="ECO:0000256" key="8">
    <source>
        <dbReference type="ARBA" id="ARBA00023136"/>
    </source>
</evidence>
<name>A0A2A2B269_9BURK</name>
<dbReference type="SMART" id="SM00736">
    <property type="entry name" value="CADG"/>
    <property type="match status" value="2"/>
</dbReference>
<keyword evidence="7" id="KW-0843">Virulence</keyword>
<comment type="subcellular location">
    <subcellularLocation>
        <location evidence="1">Membrane</location>
    </subcellularLocation>
    <subcellularLocation>
        <location evidence="2">Secreted</location>
    </subcellularLocation>
</comment>